<reference evidence="1 2" key="1">
    <citation type="journal article" date="2016" name="Antonie Van Leeuwenhoek">
        <title>Bacillus depressus sp. nov., isolated from soil of a sunflower field.</title>
        <authorList>
            <person name="Wei X."/>
            <person name="Xin D."/>
            <person name="Xin Y."/>
            <person name="Zhang H."/>
            <person name="Wang T."/>
            <person name="Zhang J."/>
        </authorList>
    </citation>
    <scope>NUCLEOTIDE SEQUENCE [LARGE SCALE GENOMIC DNA]</scope>
    <source>
        <strain evidence="1 2">BZ1</strain>
    </source>
</reference>
<dbReference type="AlphaFoldDB" id="A0A6L3VBK7"/>
<protein>
    <submittedName>
        <fullName evidence="1">Uncharacterized protein</fullName>
    </submittedName>
</protein>
<evidence type="ECO:0000313" key="2">
    <source>
        <dbReference type="Proteomes" id="UP000481030"/>
    </source>
</evidence>
<dbReference type="OrthoDB" id="2456308at2"/>
<gene>
    <name evidence="1" type="ORF">F7731_09510</name>
</gene>
<dbReference type="RefSeq" id="WP_151534547.1">
    <property type="nucleotide sequence ID" value="NZ_WBOS01000003.1"/>
</dbReference>
<dbReference type="Proteomes" id="UP000481030">
    <property type="component" value="Unassembled WGS sequence"/>
</dbReference>
<comment type="caution">
    <text evidence="1">The sequence shown here is derived from an EMBL/GenBank/DDBJ whole genome shotgun (WGS) entry which is preliminary data.</text>
</comment>
<evidence type="ECO:0000313" key="1">
    <source>
        <dbReference type="EMBL" id="KAB2336593.1"/>
    </source>
</evidence>
<sequence>MDNQRKFDDVPMGEGISYEHFLFYLEQGREIEFVYKGKEYFISRSLEGRSVWDGQTKVGECFGEFHQDIVNTTKIDGVTLADLIKQNKIKITTVF</sequence>
<organism evidence="1 2">
    <name type="scientific">Cytobacillus depressus</name>
    <dbReference type="NCBI Taxonomy" id="1602942"/>
    <lineage>
        <taxon>Bacteria</taxon>
        <taxon>Bacillati</taxon>
        <taxon>Bacillota</taxon>
        <taxon>Bacilli</taxon>
        <taxon>Bacillales</taxon>
        <taxon>Bacillaceae</taxon>
        <taxon>Cytobacillus</taxon>
    </lineage>
</organism>
<keyword evidence="2" id="KW-1185">Reference proteome</keyword>
<proteinExistence type="predicted"/>
<dbReference type="EMBL" id="WBOS01000003">
    <property type="protein sequence ID" value="KAB2336593.1"/>
    <property type="molecule type" value="Genomic_DNA"/>
</dbReference>
<accession>A0A6L3VBK7</accession>
<name>A0A6L3VBK7_9BACI</name>